<accession>A0A8S5V935</accession>
<proteinExistence type="predicted"/>
<dbReference type="SUPFAM" id="SSF47413">
    <property type="entry name" value="lambda repressor-like DNA-binding domains"/>
    <property type="match status" value="1"/>
</dbReference>
<feature type="region of interest" description="Disordered" evidence="1">
    <location>
        <begin position="115"/>
        <end position="137"/>
    </location>
</feature>
<evidence type="ECO:0000256" key="1">
    <source>
        <dbReference type="SAM" id="MobiDB-lite"/>
    </source>
</evidence>
<dbReference type="InterPro" id="IPR001387">
    <property type="entry name" value="Cro/C1-type_HTH"/>
</dbReference>
<dbReference type="EMBL" id="BK016224">
    <property type="protein sequence ID" value="DAG03119.1"/>
    <property type="molecule type" value="Genomic_DNA"/>
</dbReference>
<dbReference type="Pfam" id="PF01381">
    <property type="entry name" value="HTH_3"/>
    <property type="match status" value="1"/>
</dbReference>
<feature type="domain" description="HTH cro/C1-type" evidence="2">
    <location>
        <begin position="4"/>
        <end position="59"/>
    </location>
</feature>
<name>A0A8S5V935_9CAUD</name>
<dbReference type="GO" id="GO:0003677">
    <property type="term" value="F:DNA binding"/>
    <property type="evidence" value="ECO:0007669"/>
    <property type="project" value="InterPro"/>
</dbReference>
<dbReference type="CDD" id="cd00093">
    <property type="entry name" value="HTH_XRE"/>
    <property type="match status" value="1"/>
</dbReference>
<dbReference type="SMART" id="SM00530">
    <property type="entry name" value="HTH_XRE"/>
    <property type="match status" value="1"/>
</dbReference>
<sequence length="137" mass="15285">MNERLITVRKYFHRTQKDFGDALGVSRDVIASLESGRVPIKDAFVKLVCREFGVNETWLRTGAGSMLDDSKPSILARLAEEKQLTPREQAIVSAFIDLSPQDRAAIMRYMDSLVEKLSQTPPDPQKKDLDTASSSDG</sequence>
<dbReference type="Gene3D" id="1.10.260.40">
    <property type="entry name" value="lambda repressor-like DNA-binding domains"/>
    <property type="match status" value="1"/>
</dbReference>
<reference evidence="3" key="1">
    <citation type="journal article" date="2021" name="Proc. Natl. Acad. Sci. U.S.A.">
        <title>A Catalog of Tens of Thousands of Viruses from Human Metagenomes Reveals Hidden Associations with Chronic Diseases.</title>
        <authorList>
            <person name="Tisza M.J."/>
            <person name="Buck C.B."/>
        </authorList>
    </citation>
    <scope>NUCLEOTIDE SEQUENCE</scope>
    <source>
        <strain evidence="3">CtCpR1</strain>
    </source>
</reference>
<evidence type="ECO:0000313" key="3">
    <source>
        <dbReference type="EMBL" id="DAG03119.1"/>
    </source>
</evidence>
<dbReference type="InterPro" id="IPR010982">
    <property type="entry name" value="Lambda_DNA-bd_dom_sf"/>
</dbReference>
<organism evidence="3">
    <name type="scientific">Caudovirales sp. ctCpR1</name>
    <dbReference type="NCBI Taxonomy" id="2825760"/>
    <lineage>
        <taxon>Viruses</taxon>
        <taxon>Duplodnaviria</taxon>
        <taxon>Heunggongvirae</taxon>
        <taxon>Uroviricota</taxon>
        <taxon>Caudoviricetes</taxon>
    </lineage>
</organism>
<evidence type="ECO:0000259" key="2">
    <source>
        <dbReference type="SMART" id="SM00530"/>
    </source>
</evidence>
<protein>
    <submittedName>
        <fullName evidence="3">Helix-turn-helix domain protein</fullName>
    </submittedName>
</protein>